<keyword evidence="6" id="KW-1185">Reference proteome</keyword>
<dbReference type="Pfam" id="PF09339">
    <property type="entry name" value="HTH_IclR"/>
    <property type="match status" value="1"/>
</dbReference>
<evidence type="ECO:0000259" key="4">
    <source>
        <dbReference type="PROSITE" id="PS51077"/>
    </source>
</evidence>
<evidence type="ECO:0000313" key="6">
    <source>
        <dbReference type="Proteomes" id="UP000642673"/>
    </source>
</evidence>
<evidence type="ECO:0000256" key="2">
    <source>
        <dbReference type="ARBA" id="ARBA00023163"/>
    </source>
</evidence>
<sequence length="287" mass="28577">MSASARSHAPHQPAVTGTARASAATTAGAAAAGSGSGAGAGTGPGTGTGSAVGSSGPVRGRGVLEGAFALLEALSRREDGAGVTELALACGVPKASVHRLLDQLISLGAVERHGARYRLGARLYRIGQAWQPHPGLREAARLPLHRLRAATGASVVLTVLHEDRALTVSSVPGVLEPVLPVRNGSGFPLDTAAGRALRGPSRPGPVLDREEVRAGVCCAALPVRAADGSVVAALAALVPAPGPAGSAPAGQPLDRLAQGVAQAGAAITRRLARTPHRPSALSRGLLR</sequence>
<feature type="domain" description="HTH iclR-type" evidence="4">
    <location>
        <begin position="61"/>
        <end position="121"/>
    </location>
</feature>
<accession>A0ABQ3F1C1</accession>
<feature type="region of interest" description="Disordered" evidence="3">
    <location>
        <begin position="1"/>
        <end position="56"/>
    </location>
</feature>
<proteinExistence type="predicted"/>
<organism evidence="5 6">
    <name type="scientific">Streptomyces cirratus</name>
    <dbReference type="NCBI Taxonomy" id="68187"/>
    <lineage>
        <taxon>Bacteria</taxon>
        <taxon>Bacillati</taxon>
        <taxon>Actinomycetota</taxon>
        <taxon>Actinomycetes</taxon>
        <taxon>Kitasatosporales</taxon>
        <taxon>Streptomycetaceae</taxon>
        <taxon>Streptomyces</taxon>
    </lineage>
</organism>
<dbReference type="InterPro" id="IPR036388">
    <property type="entry name" value="WH-like_DNA-bd_sf"/>
</dbReference>
<dbReference type="Gene3D" id="1.10.10.10">
    <property type="entry name" value="Winged helix-like DNA-binding domain superfamily/Winged helix DNA-binding domain"/>
    <property type="match status" value="1"/>
</dbReference>
<dbReference type="SMART" id="SM00346">
    <property type="entry name" value="HTH_ICLR"/>
    <property type="match status" value="1"/>
</dbReference>
<dbReference type="SUPFAM" id="SSF55781">
    <property type="entry name" value="GAF domain-like"/>
    <property type="match status" value="1"/>
</dbReference>
<dbReference type="InterPro" id="IPR005471">
    <property type="entry name" value="Tscrpt_reg_IclR_N"/>
</dbReference>
<dbReference type="PANTHER" id="PTHR30136:SF24">
    <property type="entry name" value="HTH-TYPE TRANSCRIPTIONAL REPRESSOR ALLR"/>
    <property type="match status" value="1"/>
</dbReference>
<evidence type="ECO:0000313" key="5">
    <source>
        <dbReference type="EMBL" id="GHB81559.1"/>
    </source>
</evidence>
<dbReference type="InterPro" id="IPR050707">
    <property type="entry name" value="HTH_MetabolicPath_Reg"/>
</dbReference>
<evidence type="ECO:0000256" key="1">
    <source>
        <dbReference type="ARBA" id="ARBA00023015"/>
    </source>
</evidence>
<dbReference type="Proteomes" id="UP000642673">
    <property type="component" value="Unassembled WGS sequence"/>
</dbReference>
<keyword evidence="1" id="KW-0805">Transcription regulation</keyword>
<feature type="compositionally biased region" description="Low complexity" evidence="3">
    <location>
        <begin position="13"/>
        <end position="33"/>
    </location>
</feature>
<dbReference type="InterPro" id="IPR036390">
    <property type="entry name" value="WH_DNA-bd_sf"/>
</dbReference>
<keyword evidence="2" id="KW-0804">Transcription</keyword>
<dbReference type="SUPFAM" id="SSF46785">
    <property type="entry name" value="Winged helix' DNA-binding domain"/>
    <property type="match status" value="1"/>
</dbReference>
<dbReference type="Gene3D" id="3.30.450.40">
    <property type="match status" value="2"/>
</dbReference>
<evidence type="ECO:0000256" key="3">
    <source>
        <dbReference type="SAM" id="MobiDB-lite"/>
    </source>
</evidence>
<dbReference type="EMBL" id="BMVP01000020">
    <property type="protein sequence ID" value="GHB81559.1"/>
    <property type="molecule type" value="Genomic_DNA"/>
</dbReference>
<comment type="caution">
    <text evidence="5">The sequence shown here is derived from an EMBL/GenBank/DDBJ whole genome shotgun (WGS) entry which is preliminary data.</text>
</comment>
<feature type="compositionally biased region" description="Gly residues" evidence="3">
    <location>
        <begin position="34"/>
        <end position="50"/>
    </location>
</feature>
<name>A0ABQ3F1C1_9ACTN</name>
<dbReference type="PROSITE" id="PS51077">
    <property type="entry name" value="HTH_ICLR"/>
    <property type="match status" value="1"/>
</dbReference>
<protein>
    <recommendedName>
        <fullName evidence="4">HTH iclR-type domain-containing protein</fullName>
    </recommendedName>
</protein>
<dbReference type="InterPro" id="IPR029016">
    <property type="entry name" value="GAF-like_dom_sf"/>
</dbReference>
<reference evidence="6" key="1">
    <citation type="journal article" date="2019" name="Int. J. Syst. Evol. Microbiol.">
        <title>The Global Catalogue of Microorganisms (GCM) 10K type strain sequencing project: providing services to taxonomists for standard genome sequencing and annotation.</title>
        <authorList>
            <consortium name="The Broad Institute Genomics Platform"/>
            <consortium name="The Broad Institute Genome Sequencing Center for Infectious Disease"/>
            <person name="Wu L."/>
            <person name="Ma J."/>
        </authorList>
    </citation>
    <scope>NUCLEOTIDE SEQUENCE [LARGE SCALE GENOMIC DNA]</scope>
    <source>
        <strain evidence="6">JCM 4738</strain>
    </source>
</reference>
<dbReference type="PANTHER" id="PTHR30136">
    <property type="entry name" value="HELIX-TURN-HELIX TRANSCRIPTIONAL REGULATOR, ICLR FAMILY"/>
    <property type="match status" value="1"/>
</dbReference>
<gene>
    <name evidence="5" type="ORF">GCM10010347_60450</name>
</gene>